<keyword evidence="3" id="KW-1185">Reference proteome</keyword>
<evidence type="ECO:0000313" key="3">
    <source>
        <dbReference type="Proteomes" id="UP000008693"/>
    </source>
</evidence>
<evidence type="ECO:0000256" key="1">
    <source>
        <dbReference type="SAM" id="Phobius"/>
    </source>
</evidence>
<dbReference type="KEGG" id="bde:BDP_1733"/>
<organism evidence="2 3">
    <name type="scientific">Bifidobacterium dentium (strain ATCC 27534 / DSM 20436 / JCM 1195 / Bd1)</name>
    <dbReference type="NCBI Taxonomy" id="401473"/>
    <lineage>
        <taxon>Bacteria</taxon>
        <taxon>Bacillati</taxon>
        <taxon>Actinomycetota</taxon>
        <taxon>Actinomycetes</taxon>
        <taxon>Bifidobacteriales</taxon>
        <taxon>Bifidobacteriaceae</taxon>
        <taxon>Bifidobacterium</taxon>
    </lineage>
</organism>
<sequence>MISVFALIGCIASTIATFNLWGYRTIQHKGFFAVFANVSEIFKWCFSLIKYFLICAVASIAIGIAVTLIVRYLVQPICNVVINFLNEHQKPSKADRMKIEQHETELKDWQEWYDKTYEVEYRRYQTYKSKKEAAEKAWKQKDNEVRSSRLSWIASQEAAERRQRQKNAAIKRVWEQEQEDLLKEWRKDASHQR</sequence>
<keyword evidence="1" id="KW-0812">Transmembrane</keyword>
<dbReference type="EMBL" id="CP001750">
    <property type="protein sequence ID" value="ADB10323.1"/>
    <property type="molecule type" value="Genomic_DNA"/>
</dbReference>
<feature type="transmembrane region" description="Helical" evidence="1">
    <location>
        <begin position="51"/>
        <end position="74"/>
    </location>
</feature>
<dbReference type="AlphaFoldDB" id="D2Q5V8"/>
<evidence type="ECO:0000313" key="2">
    <source>
        <dbReference type="EMBL" id="ADB10323.1"/>
    </source>
</evidence>
<keyword evidence="1" id="KW-1133">Transmembrane helix</keyword>
<keyword evidence="1" id="KW-0472">Membrane</keyword>
<reference evidence="2 3" key="1">
    <citation type="journal article" date="2009" name="PLoS Genet.">
        <title>The Bifidobacterium dentium Bd1 genome sequence reflects its genetic adaptation to the human oral cavity.</title>
        <authorList>
            <person name="Ventura M."/>
            <person name="Turroni F."/>
            <person name="Zomer A."/>
            <person name="Foroni E."/>
            <person name="Giubellini V."/>
            <person name="Bottacini F."/>
            <person name="Canchaya C."/>
            <person name="Claesson M.J."/>
            <person name="He F."/>
            <person name="Mantzourani M."/>
            <person name="Mulas L."/>
            <person name="Ferrarini A."/>
            <person name="Gao B."/>
            <person name="Delledonne M."/>
            <person name="Henrissat B."/>
            <person name="Coutinho P."/>
            <person name="Oggioni M."/>
            <person name="Gupta R.S."/>
            <person name="Zhang Z."/>
            <person name="Beighton D."/>
            <person name="Fitzgerald G.F."/>
            <person name="O'Toole P.W."/>
            <person name="van Sinderen D."/>
        </authorList>
    </citation>
    <scope>NUCLEOTIDE SEQUENCE [LARGE SCALE GENOMIC DNA]</scope>
    <source>
        <strain evidence="3">ATCC 27534 / DSM 20436 / JCM 1195 / Bd1</strain>
    </source>
</reference>
<name>D2Q5V8_BIFDB</name>
<feature type="transmembrane region" description="Helical" evidence="1">
    <location>
        <begin position="6"/>
        <end position="23"/>
    </location>
</feature>
<dbReference type="Proteomes" id="UP000008693">
    <property type="component" value="Chromosome"/>
</dbReference>
<gene>
    <name evidence="2" type="ordered locus">BDP_1733</name>
</gene>
<dbReference type="HOGENOM" id="CLU_1406340_0_0_11"/>
<accession>D2Q5V8</accession>
<proteinExistence type="predicted"/>
<protein>
    <submittedName>
        <fullName evidence="2">Uncharacterized protein</fullName>
    </submittedName>
</protein>